<dbReference type="Gene3D" id="3.10.180.10">
    <property type="entry name" value="2,3-Dihydroxybiphenyl 1,2-Dioxygenase, domain 1"/>
    <property type="match status" value="1"/>
</dbReference>
<dbReference type="STRING" id="1210046.B277_00660"/>
<dbReference type="GO" id="GO:0051213">
    <property type="term" value="F:dioxygenase activity"/>
    <property type="evidence" value="ECO:0007669"/>
    <property type="project" value="UniProtKB-KW"/>
</dbReference>
<dbReference type="AlphaFoldDB" id="K1E1Y3"/>
<dbReference type="eggNOG" id="COG0346">
    <property type="taxonomic scope" value="Bacteria"/>
</dbReference>
<protein>
    <submittedName>
        <fullName evidence="3">Glyoxalase/bleomycin resistance protein/dioxygenase</fullName>
    </submittedName>
</protein>
<keyword evidence="3" id="KW-0223">Dioxygenase</keyword>
<feature type="domain" description="Glyoxalase/fosfomycin resistance/dioxygenase" evidence="2">
    <location>
        <begin position="5"/>
        <end position="35"/>
    </location>
</feature>
<name>K1E1Y3_9MICO</name>
<dbReference type="InterPro" id="IPR004360">
    <property type="entry name" value="Glyas_Fos-R_dOase_dom"/>
</dbReference>
<dbReference type="RefSeq" id="WP_007923980.1">
    <property type="nucleotide sequence ID" value="NZ_ALWX01000003.1"/>
</dbReference>
<dbReference type="SUPFAM" id="SSF54593">
    <property type="entry name" value="Glyoxalase/Bleomycin resistance protein/Dihydroxybiphenyl dioxygenase"/>
    <property type="match status" value="1"/>
</dbReference>
<dbReference type="EMBL" id="ALWX01000003">
    <property type="protein sequence ID" value="EKA62684.1"/>
    <property type="molecule type" value="Genomic_DNA"/>
</dbReference>
<evidence type="ECO:0000259" key="2">
    <source>
        <dbReference type="Pfam" id="PF00903"/>
    </source>
</evidence>
<evidence type="ECO:0000313" key="3">
    <source>
        <dbReference type="EMBL" id="EKA62684.1"/>
    </source>
</evidence>
<dbReference type="PATRIC" id="fig|1210046.3.peg.132"/>
<sequence length="90" mass="10239">MDQRISLVTLAVGDLAASRRFYLDGLGWRAELDVPDEVLMIRAGERLILSLWDAAEFEGEVGPLRRGEAWRRSPWRTTSPDPRRSTRSSP</sequence>
<dbReference type="InterPro" id="IPR029068">
    <property type="entry name" value="Glyas_Bleomycin-R_OHBP_Dase"/>
</dbReference>
<dbReference type="Proteomes" id="UP000004474">
    <property type="component" value="Unassembled WGS sequence"/>
</dbReference>
<keyword evidence="3" id="KW-0560">Oxidoreductase</keyword>
<organism evidence="3 4">
    <name type="scientific">Janibacter hoylei PVAS-1</name>
    <dbReference type="NCBI Taxonomy" id="1210046"/>
    <lineage>
        <taxon>Bacteria</taxon>
        <taxon>Bacillati</taxon>
        <taxon>Actinomycetota</taxon>
        <taxon>Actinomycetes</taxon>
        <taxon>Micrococcales</taxon>
        <taxon>Intrasporangiaceae</taxon>
        <taxon>Janibacter</taxon>
    </lineage>
</organism>
<evidence type="ECO:0000256" key="1">
    <source>
        <dbReference type="SAM" id="MobiDB-lite"/>
    </source>
</evidence>
<reference evidence="3 4" key="1">
    <citation type="journal article" date="2012" name="J. Bacteriol.">
        <title>Genome Sequence of Janibacter hoylei MTCC8307, Isolated from the Stratospheric Air.</title>
        <authorList>
            <person name="Pawar S.P."/>
            <person name="Dhotre D.P."/>
            <person name="Shetty S.A."/>
            <person name="Chowdhury S.P."/>
            <person name="Chaudhari B.L."/>
            <person name="Shouche Y.S."/>
        </authorList>
    </citation>
    <scope>NUCLEOTIDE SEQUENCE [LARGE SCALE GENOMIC DNA]</scope>
    <source>
        <strain evidence="3 4">PVAS-1</strain>
    </source>
</reference>
<feature type="region of interest" description="Disordered" evidence="1">
    <location>
        <begin position="70"/>
        <end position="90"/>
    </location>
</feature>
<accession>K1E1Y3</accession>
<dbReference type="Pfam" id="PF00903">
    <property type="entry name" value="Glyoxalase"/>
    <property type="match status" value="1"/>
</dbReference>
<evidence type="ECO:0000313" key="4">
    <source>
        <dbReference type="Proteomes" id="UP000004474"/>
    </source>
</evidence>
<proteinExistence type="predicted"/>
<gene>
    <name evidence="3" type="ORF">B277_00660</name>
</gene>
<comment type="caution">
    <text evidence="3">The sequence shown here is derived from an EMBL/GenBank/DDBJ whole genome shotgun (WGS) entry which is preliminary data.</text>
</comment>